<evidence type="ECO:0000313" key="1">
    <source>
        <dbReference type="EMBL" id="PEH43280.1"/>
    </source>
</evidence>
<dbReference type="InterPro" id="IPR009351">
    <property type="entry name" value="AlkZ-like"/>
</dbReference>
<protein>
    <recommendedName>
        <fullName evidence="3">Winged helix-turn-helix domain-containing protein</fullName>
    </recommendedName>
</protein>
<dbReference type="PANTHER" id="PTHR30528:SF0">
    <property type="entry name" value="CYTOPLASMIC PROTEIN"/>
    <property type="match status" value="1"/>
</dbReference>
<comment type="caution">
    <text evidence="1">The sequence shown here is derived from an EMBL/GenBank/DDBJ whole genome shotgun (WGS) entry which is preliminary data.</text>
</comment>
<sequence length="403" mass="45873">MTPLPLSAARSLHLAAQGLLAPPRRKAVKADVLDAIRRMAQLQIDTIHVVARSPYLVLFSRLGPYEQRWLDEHLAEASLFEYWSHEACFLPIESFGLMRHKMLNPAGMGWKYAADWHELHREAIDTLLARVRDTGPVRSSDFAREDGAKGSGWWDWKPEKRHLEVLFSTGQLMVAARQNFQRIYDVLERVLPHWDDARDLPAREMVLPQLLEQTCRALGVVRADWVADYYRLPKRAYRDELHALADAGQLLPVMVEGWKEQVFVHRELEPLLARAADGTLRSSVTTLLSPFDPVVWDRRRASALFDFDYTIECYTPADKRRYGYFCLPILHRGRLVGRVDAKAHRTQGVFELKAVHFEPQVRLGSGLAGDVARAIGRLADWHGTPELAVGNAPRELKAALAAR</sequence>
<dbReference type="AlphaFoldDB" id="A0A2A7SJ27"/>
<dbReference type="Pfam" id="PF06224">
    <property type="entry name" value="AlkZ-like"/>
    <property type="match status" value="1"/>
</dbReference>
<evidence type="ECO:0008006" key="3">
    <source>
        <dbReference type="Google" id="ProtNLM"/>
    </source>
</evidence>
<dbReference type="PANTHER" id="PTHR30528">
    <property type="entry name" value="CYTOPLASMIC PROTEIN"/>
    <property type="match status" value="1"/>
</dbReference>
<proteinExistence type="predicted"/>
<reference evidence="2" key="1">
    <citation type="submission" date="2017-09" db="EMBL/GenBank/DDBJ databases">
        <title>FDA dAtabase for Regulatory Grade micrObial Sequences (FDA-ARGOS): Supporting development and validation of Infectious Disease Dx tests.</title>
        <authorList>
            <person name="Minogue T."/>
            <person name="Wolcott M."/>
            <person name="Wasieloski L."/>
            <person name="Aguilar W."/>
            <person name="Moore D."/>
            <person name="Tallon L."/>
            <person name="Sadzewicz L."/>
            <person name="Ott S."/>
            <person name="Zhao X."/>
            <person name="Nagaraj S."/>
            <person name="Vavikolanu K."/>
            <person name="Aluvathingal J."/>
            <person name="Nadendla S."/>
            <person name="Sichtig H."/>
        </authorList>
    </citation>
    <scope>NUCLEOTIDE SEQUENCE [LARGE SCALE GENOMIC DNA]</scope>
    <source>
        <strain evidence="2">FDAARGOS_390</strain>
    </source>
</reference>
<accession>A0A2A7SJ27</accession>
<evidence type="ECO:0000313" key="2">
    <source>
        <dbReference type="Proteomes" id="UP000220629"/>
    </source>
</evidence>
<dbReference type="EMBL" id="PDDY01000001">
    <property type="protein sequence ID" value="PEH43280.1"/>
    <property type="molecule type" value="Genomic_DNA"/>
</dbReference>
<name>A0A2A7SJ27_BURGA</name>
<organism evidence="1 2">
    <name type="scientific">Burkholderia gladioli</name>
    <name type="common">Pseudomonas marginata</name>
    <name type="synonym">Phytomonas marginata</name>
    <dbReference type="NCBI Taxonomy" id="28095"/>
    <lineage>
        <taxon>Bacteria</taxon>
        <taxon>Pseudomonadati</taxon>
        <taxon>Pseudomonadota</taxon>
        <taxon>Betaproteobacteria</taxon>
        <taxon>Burkholderiales</taxon>
        <taxon>Burkholderiaceae</taxon>
        <taxon>Burkholderia</taxon>
    </lineage>
</organism>
<dbReference type="RefSeq" id="WP_098153223.1">
    <property type="nucleotide sequence ID" value="NZ_CADEQH010000015.1"/>
</dbReference>
<gene>
    <name evidence="1" type="ORF">CRM94_14605</name>
</gene>
<dbReference type="Proteomes" id="UP000220629">
    <property type="component" value="Unassembled WGS sequence"/>
</dbReference>